<name>A0A7N0VF94_KALFE</name>
<protein>
    <submittedName>
        <fullName evidence="1">Uncharacterized protein</fullName>
    </submittedName>
</protein>
<evidence type="ECO:0000313" key="1">
    <source>
        <dbReference type="EnsemblPlants" id="Kaladp0773s0001.1.v1.1.CDS.1"/>
    </source>
</evidence>
<evidence type="ECO:0000313" key="2">
    <source>
        <dbReference type="Proteomes" id="UP000594263"/>
    </source>
</evidence>
<sequence length="112" mass="13119">MTPHFKIFPPYIHPFFHAINIFGLILNSSLQILYPTPCVTYYTQSASLHARKPLTETFKTNKKKLRWVIFVCRTEMELMERVMQVVSFRGRVVGMKRRLKKICDGVLLSRGT</sequence>
<dbReference type="EnsemblPlants" id="Kaladp0773s0001.1.v1.1">
    <property type="protein sequence ID" value="Kaladp0773s0001.1.v1.1.CDS.1"/>
    <property type="gene ID" value="Kaladp0773s0001.v1.1"/>
</dbReference>
<dbReference type="AlphaFoldDB" id="A0A7N0VF94"/>
<accession>A0A7N0VF94</accession>
<organism evidence="1 2">
    <name type="scientific">Kalanchoe fedtschenkoi</name>
    <name type="common">Lavender scallops</name>
    <name type="synonym">South American air plant</name>
    <dbReference type="NCBI Taxonomy" id="63787"/>
    <lineage>
        <taxon>Eukaryota</taxon>
        <taxon>Viridiplantae</taxon>
        <taxon>Streptophyta</taxon>
        <taxon>Embryophyta</taxon>
        <taxon>Tracheophyta</taxon>
        <taxon>Spermatophyta</taxon>
        <taxon>Magnoliopsida</taxon>
        <taxon>eudicotyledons</taxon>
        <taxon>Gunneridae</taxon>
        <taxon>Pentapetalae</taxon>
        <taxon>Saxifragales</taxon>
        <taxon>Crassulaceae</taxon>
        <taxon>Kalanchoe</taxon>
    </lineage>
</organism>
<reference evidence="1" key="1">
    <citation type="submission" date="2021-01" db="UniProtKB">
        <authorList>
            <consortium name="EnsemblPlants"/>
        </authorList>
    </citation>
    <scope>IDENTIFICATION</scope>
</reference>
<dbReference type="Gramene" id="Kaladp0773s0001.1.v1.1">
    <property type="protein sequence ID" value="Kaladp0773s0001.1.v1.1.CDS.1"/>
    <property type="gene ID" value="Kaladp0773s0001.v1.1"/>
</dbReference>
<dbReference type="Proteomes" id="UP000594263">
    <property type="component" value="Unplaced"/>
</dbReference>
<proteinExistence type="predicted"/>
<keyword evidence="2" id="KW-1185">Reference proteome</keyword>